<dbReference type="Pfam" id="PF10350">
    <property type="entry name" value="DUF2428"/>
    <property type="match status" value="1"/>
</dbReference>
<evidence type="ECO:0000256" key="1">
    <source>
        <dbReference type="SAM" id="MobiDB-lite"/>
    </source>
</evidence>
<organism evidence="3 4">
    <name type="scientific">Babesia ovata</name>
    <dbReference type="NCBI Taxonomy" id="189622"/>
    <lineage>
        <taxon>Eukaryota</taxon>
        <taxon>Sar</taxon>
        <taxon>Alveolata</taxon>
        <taxon>Apicomplexa</taxon>
        <taxon>Aconoidasida</taxon>
        <taxon>Piroplasmida</taxon>
        <taxon>Babesiidae</taxon>
        <taxon>Babesia</taxon>
    </lineage>
</organism>
<dbReference type="GO" id="GO:0005829">
    <property type="term" value="C:cytosol"/>
    <property type="evidence" value="ECO:0007669"/>
    <property type="project" value="TreeGrafter"/>
</dbReference>
<dbReference type="VEuPathDB" id="PiroplasmaDB:BOVATA_013120"/>
<comment type="caution">
    <text evidence="3">The sequence shown here is derived from an EMBL/GenBank/DDBJ whole genome shotgun (WGS) entry which is preliminary data.</text>
</comment>
<evidence type="ECO:0000313" key="4">
    <source>
        <dbReference type="Proteomes" id="UP000236319"/>
    </source>
</evidence>
<keyword evidence="4" id="KW-1185">Reference proteome</keyword>
<protein>
    <submittedName>
        <fullName evidence="3">Thyroid adenoma-associated protein, putative</fullName>
    </submittedName>
</protein>
<dbReference type="GO" id="GO:0030488">
    <property type="term" value="P:tRNA methylation"/>
    <property type="evidence" value="ECO:0007669"/>
    <property type="project" value="TreeGrafter"/>
</dbReference>
<feature type="compositionally biased region" description="Basic and acidic residues" evidence="1">
    <location>
        <begin position="10"/>
        <end position="24"/>
    </location>
</feature>
<dbReference type="InterPro" id="IPR051954">
    <property type="entry name" value="tRNA_methyltransferase_THADA"/>
</dbReference>
<feature type="domain" description="DUF2428" evidence="2">
    <location>
        <begin position="1257"/>
        <end position="1484"/>
    </location>
</feature>
<dbReference type="PANTHER" id="PTHR14387">
    <property type="entry name" value="THADA/DEATH RECEPTOR INTERACTING PROTEIN"/>
    <property type="match status" value="1"/>
</dbReference>
<dbReference type="RefSeq" id="XP_028866062.1">
    <property type="nucleotide sequence ID" value="XM_029010229.1"/>
</dbReference>
<dbReference type="GeneID" id="39873589"/>
<evidence type="ECO:0000259" key="2">
    <source>
        <dbReference type="Pfam" id="PF10350"/>
    </source>
</evidence>
<dbReference type="PANTHER" id="PTHR14387:SF0">
    <property type="entry name" value="DUF2428 DOMAIN-CONTAINING PROTEIN"/>
    <property type="match status" value="1"/>
</dbReference>
<reference evidence="3 4" key="1">
    <citation type="journal article" date="2017" name="BMC Genomics">
        <title>Whole-genome assembly of Babesia ovata and comparative genomics between closely related pathogens.</title>
        <authorList>
            <person name="Yamagishi J."/>
            <person name="Asada M."/>
            <person name="Hakimi H."/>
            <person name="Tanaka T.Q."/>
            <person name="Sugimoto C."/>
            <person name="Kawazu S."/>
        </authorList>
    </citation>
    <scope>NUCLEOTIDE SEQUENCE [LARGE SCALE GENOMIC DNA]</scope>
    <source>
        <strain evidence="3 4">Miyake</strain>
    </source>
</reference>
<name>A0A2H6KA40_9APIC</name>
<sequence length="2343" mass="262076">MATPPKKAHLGPDRAEGKNEAEGIRKVQLGKSNATSNESKVPVFSRSKRLRNSHTAAINAASRDTEWRFNLEDISHELPRGQITKALFELEQYIRDALVEHKSAGTYEHITEILTFIGSYVLDLFLEAEWLCLSRGLSSACISVMRTVDAATLSTLIHHSLMSRDEQHSKDELHRKVSDLHALASTEELLKLMGDDAIRLCITLVSEVGFETHQNPESAGIVSASDVVSYHKSRISALKALNLLLLNRGSRPPWIWRDATELYSISETLREILRVLGNPSSDRDVLCQCGVSAIALVHAAYHANEPKRSEDIINGFLGAYDKMARKFQGDEGKCLTSDDDALSACELGDPDQFVGLLISLPSLGCLSVVRGILTFIYSNMNKNGTQRGIPGSTELAQQAKTATPDESNISIDNDEFIVESLCRCHKVFKIATDTCLRVDVNYATLQGVQLMMSFITGETFRCDKLYACLTELPELIFTFWTRKVRRVSNLAVATWSKLMELTFALQKTTCDPIITKYTHTLIKASTASFGSNLKLRYLALQNLLKYVGPEEILRMQPFLFPHLLCSLGLPAIKGCSTVFLTELLTKIYEMIQTTCKAHGVAAADERNIALVALQCLTYPTVIAMLHSRQLAIPSPANGRLVPTQNVSSEQLENRACAIADSFKNVFGKINKDYVFEMLRLSTTYTKCNFYKYLSKQDQDDLKEQGVYVVKDHGDLKACISDIIALIANTSHVDTEERIMHLVAPFNFAESMCLWNARTLNSVDFVENITLGTELQGIIINDSPGVFKFDMKTLESFPQVKLFYIPIQKVKEGLTHIKSDLCLNVVKAVACSTKKKEPISRLEMELMLYALQHCMRTSLPSFRQHFVAAVKPFIQRLLAIVTAKPELLQEILSRDLDIARLENDRLVIRTDVNASDGDMEAPDDVKRTVALHCAYMKLMMKVMVVTINPCTSDFKNTTALELLHMTFHMLGEAGASVVNMTSLFCIDLIAPLYMALFYMSTRQQELIMKTLLLVPSSLLRQALTLCHGEGTLEYMVKKAASSLWSVKTVPYMAGSKALTLLLRGISFNDRVKTALGIGDLYTAVHMDEPGDAETEHEAILCVLEFFSQRLKLVCDRLDIHINVNDAEMASCPAGLLSLLSHYMTSIPVQVYSKVVNTTRFSNVVGVLYENLKRIASHILKYVGREYDQDESNSKEYKIDCRGHLVTKNRTYDFTCIAEYDKNYLDCTVCSGEFKCTELKLPSTPKCSVPDDSNLRPFTVLCWKSVFEFCNAMRSMLQWILPQTVNGAIALDVIRSAEGEDPGTNIPLFYDRIDDIGRYLIEALMSCRHFGCTDAFGDLMTWICKKLVILGLHCPLKEWLTVLLDLIKGYTGNNKQYNELFVMLRDSHRRSEPIARSFTSILKAESDRHKPILLPLVVDTLLQLTSTERPLYGNDDSDFTAVDIRIHSLNILCALFRCKELRWSNNIHAGSALCASLRNMAHGDWSVRNSASLLFSSVLHHLTGSDVNLASTDALLDQKLSLCNNDELSTQLNKILVSVKEMTVYSSESYEDLNPTPEYSALYQSSAFVFNFLSRIPIYSFPPEVAFMLSENVAAMLYSTNASIRVMAAKILAKNCMDTSQMNIRTLLVQSCVCILEETGSGNHINGRLMLITECLDLMIANGLHDVWGTSTNEANISNQLAEIQKQISSGYITNLISVVREKAPADGLLITLYAVLITANCFENVLQVLIILEKMCLLHAKTTDFDEMALSVEPSFTPESSQVLQCSAVLALAASYLIGEDVHQQCIKTIRMLPKNIPMQNTKLESLLKTFSTVRVDGMTKVRAAASLVNSTFLLTKAGSPADGRPGDDFVSFVQFTVYTLHALYGMTSHQRALEAALGRVAHLLEHPQLVCCKPEDLTHLWKVGMYILSTKSHFFICISALRLFNAIGQQHLREHQVPIGIFDQEWAEKFLLVATERMMYNSEYLVEAWKSCHLYALLRQGSRPVNTNIVQLGSGMLLKMVDPGTDVAVRTAAAQYLDEHGIPRVDHSHDECSITGMYGLHTIVALFVMLQDETETVRAMAVSTCSKTIPTVDVRDMSSMKAHLCMEHLLQYALETVPAEWLVRLFDQLTMLNKDLYNQINYKLELQQQNVLKQGLYLTTSEIDFEAEGMRDITMLAEMDTVFNVEPQNMYNETLLYMVNVDRLLCRLVMSCTTGVIPTATADKLATLHKFLDNNSDRILDTLTAHLLDNYEIDIKQVPHAAALALVADPLVVSCGVAGFARSCLYVLWPATNGANGDLKVMRNSDWERVSTFKYILTLAGKVWKDHVTEVGSMIERIRSSGKCDKRDTAAVLEKLAQFLSLF</sequence>
<dbReference type="InterPro" id="IPR019442">
    <property type="entry name" value="THADA/TRM732_DUF2428"/>
</dbReference>
<accession>A0A2H6KA40</accession>
<evidence type="ECO:0000313" key="3">
    <source>
        <dbReference type="EMBL" id="GBE59819.1"/>
    </source>
</evidence>
<dbReference type="OrthoDB" id="73997at2759"/>
<dbReference type="EMBL" id="BDSA01000001">
    <property type="protein sequence ID" value="GBE59819.1"/>
    <property type="molecule type" value="Genomic_DNA"/>
</dbReference>
<proteinExistence type="predicted"/>
<gene>
    <name evidence="3" type="ORF">BOVATA_013120</name>
</gene>
<dbReference type="Proteomes" id="UP000236319">
    <property type="component" value="Unassembled WGS sequence"/>
</dbReference>
<feature type="region of interest" description="Disordered" evidence="1">
    <location>
        <begin position="1"/>
        <end position="24"/>
    </location>
</feature>